<dbReference type="AlphaFoldDB" id="A0A0C2VGT5"/>
<dbReference type="RefSeq" id="WP_198134268.1">
    <property type="nucleotide sequence ID" value="NZ_JXRR01000021.1"/>
</dbReference>
<evidence type="ECO:0000313" key="2">
    <source>
        <dbReference type="EMBL" id="KIL43731.1"/>
    </source>
</evidence>
<feature type="compositionally biased region" description="Basic residues" evidence="1">
    <location>
        <begin position="48"/>
        <end position="57"/>
    </location>
</feature>
<evidence type="ECO:0000313" key="3">
    <source>
        <dbReference type="Proteomes" id="UP000031972"/>
    </source>
</evidence>
<evidence type="ECO:0000256" key="1">
    <source>
        <dbReference type="SAM" id="MobiDB-lite"/>
    </source>
</evidence>
<proteinExistence type="predicted"/>
<dbReference type="Proteomes" id="UP000031972">
    <property type="component" value="Unassembled WGS sequence"/>
</dbReference>
<keyword evidence="3" id="KW-1185">Reference proteome</keyword>
<accession>A0A0C2VGT5</accession>
<comment type="caution">
    <text evidence="2">The sequence shown here is derived from an EMBL/GenBank/DDBJ whole genome shotgun (WGS) entry which is preliminary data.</text>
</comment>
<organism evidence="2 3">
    <name type="scientific">Jeotgalibacillus campisalis</name>
    <dbReference type="NCBI Taxonomy" id="220754"/>
    <lineage>
        <taxon>Bacteria</taxon>
        <taxon>Bacillati</taxon>
        <taxon>Bacillota</taxon>
        <taxon>Bacilli</taxon>
        <taxon>Bacillales</taxon>
        <taxon>Caryophanaceae</taxon>
        <taxon>Jeotgalibacillus</taxon>
    </lineage>
</organism>
<dbReference type="EMBL" id="JXRR01000021">
    <property type="protein sequence ID" value="KIL43731.1"/>
    <property type="molecule type" value="Genomic_DNA"/>
</dbReference>
<reference evidence="2 3" key="1">
    <citation type="submission" date="2015-01" db="EMBL/GenBank/DDBJ databases">
        <title>Jeotgalibacillus campisalis genome sequencing.</title>
        <authorList>
            <person name="Goh K.M."/>
            <person name="Chan K.-G."/>
            <person name="Yaakop A.S."/>
            <person name="Ee R."/>
            <person name="Gan H.M."/>
            <person name="Chan C.S."/>
        </authorList>
    </citation>
    <scope>NUCLEOTIDE SEQUENCE [LARGE SCALE GENOMIC DNA]</scope>
    <source>
        <strain evidence="2 3">SF-57</strain>
    </source>
</reference>
<sequence length="57" mass="6250">MSDQKKVSLQDLVKQQLANKKKQSKDNAASQGPGHEKKMKSQQAKKVANTRRKAGGS</sequence>
<protein>
    <submittedName>
        <fullName evidence="2">Uncharacterized protein</fullName>
    </submittedName>
</protein>
<feature type="region of interest" description="Disordered" evidence="1">
    <location>
        <begin position="1"/>
        <end position="57"/>
    </location>
</feature>
<name>A0A0C2VGT5_9BACL</name>
<dbReference type="PATRIC" id="fig|220754.4.peg.3265"/>
<gene>
    <name evidence="2" type="ORF">KR50_32510</name>
</gene>